<organism evidence="1">
    <name type="scientific">marine metagenome</name>
    <dbReference type="NCBI Taxonomy" id="408172"/>
    <lineage>
        <taxon>unclassified sequences</taxon>
        <taxon>metagenomes</taxon>
        <taxon>ecological metagenomes</taxon>
    </lineage>
</organism>
<dbReference type="EMBL" id="UINC01179750">
    <property type="protein sequence ID" value="SVD88594.1"/>
    <property type="molecule type" value="Genomic_DNA"/>
</dbReference>
<accession>A0A382YZA8</accession>
<proteinExistence type="predicted"/>
<dbReference type="AlphaFoldDB" id="A0A382YZA8"/>
<protein>
    <recommendedName>
        <fullName evidence="2">Acyl-CoA dehydrogenase/oxidase N-terminal domain-containing protein</fullName>
    </recommendedName>
</protein>
<sequence>MRLGYDEKTEAFRDQLVAWLEANLPDPSLTAERPTSSADIPAWARQFQRQMFDDGWLS</sequence>
<evidence type="ECO:0008006" key="2">
    <source>
        <dbReference type="Google" id="ProtNLM"/>
    </source>
</evidence>
<feature type="non-terminal residue" evidence="1">
    <location>
        <position position="58"/>
    </location>
</feature>
<reference evidence="1" key="1">
    <citation type="submission" date="2018-05" db="EMBL/GenBank/DDBJ databases">
        <authorList>
            <person name="Lanie J.A."/>
            <person name="Ng W.-L."/>
            <person name="Kazmierczak K.M."/>
            <person name="Andrzejewski T.M."/>
            <person name="Davidsen T.M."/>
            <person name="Wayne K.J."/>
            <person name="Tettelin H."/>
            <person name="Glass J.I."/>
            <person name="Rusch D."/>
            <person name="Podicherti R."/>
            <person name="Tsui H.-C.T."/>
            <person name="Winkler M.E."/>
        </authorList>
    </citation>
    <scope>NUCLEOTIDE SEQUENCE</scope>
</reference>
<name>A0A382YZA8_9ZZZZ</name>
<gene>
    <name evidence="1" type="ORF">METZ01_LOCUS441448</name>
</gene>
<evidence type="ECO:0000313" key="1">
    <source>
        <dbReference type="EMBL" id="SVD88594.1"/>
    </source>
</evidence>